<dbReference type="InterPro" id="IPR012340">
    <property type="entry name" value="NA-bd_OB-fold"/>
</dbReference>
<dbReference type="GO" id="GO:0042555">
    <property type="term" value="C:MCM complex"/>
    <property type="evidence" value="ECO:0007669"/>
    <property type="project" value="TreeGrafter"/>
</dbReference>
<dbReference type="GO" id="GO:0003697">
    <property type="term" value="F:single-stranded DNA binding"/>
    <property type="evidence" value="ECO:0007669"/>
    <property type="project" value="TreeGrafter"/>
</dbReference>
<evidence type="ECO:0000256" key="5">
    <source>
        <dbReference type="ARBA" id="ARBA00023125"/>
    </source>
</evidence>
<dbReference type="EnsemblProtists" id="EOD12857">
    <property type="protein sequence ID" value="EOD12857"/>
    <property type="gene ID" value="EMIHUDRAFT_452085"/>
</dbReference>
<dbReference type="InterPro" id="IPR041562">
    <property type="entry name" value="MCM_lid"/>
</dbReference>
<dbReference type="PROSITE" id="PS50051">
    <property type="entry name" value="MCM_2"/>
    <property type="match status" value="1"/>
</dbReference>
<dbReference type="Gene3D" id="3.40.50.300">
    <property type="entry name" value="P-loop containing nucleotide triphosphate hydrolases"/>
    <property type="match status" value="1"/>
</dbReference>
<organism evidence="11 12">
    <name type="scientific">Emiliania huxleyi (strain CCMP1516)</name>
    <dbReference type="NCBI Taxonomy" id="280463"/>
    <lineage>
        <taxon>Eukaryota</taxon>
        <taxon>Haptista</taxon>
        <taxon>Haptophyta</taxon>
        <taxon>Prymnesiophyceae</taxon>
        <taxon>Isochrysidales</taxon>
        <taxon>Noelaerhabdaceae</taxon>
        <taxon>Emiliania</taxon>
    </lineage>
</organism>
<feature type="region of interest" description="Disordered" evidence="9">
    <location>
        <begin position="323"/>
        <end position="351"/>
    </location>
</feature>
<dbReference type="CDD" id="cd17706">
    <property type="entry name" value="MCM"/>
    <property type="match status" value="1"/>
</dbReference>
<comment type="subcellular location">
    <subcellularLocation>
        <location evidence="1">Nucleus</location>
    </subcellularLocation>
</comment>
<keyword evidence="4 8" id="KW-0067">ATP-binding</keyword>
<proteinExistence type="inferred from homology"/>
<dbReference type="PANTHER" id="PTHR11630">
    <property type="entry name" value="DNA REPLICATION LICENSING FACTOR MCM FAMILY MEMBER"/>
    <property type="match status" value="1"/>
</dbReference>
<dbReference type="Pfam" id="PF17855">
    <property type="entry name" value="MCM_lid"/>
    <property type="match status" value="1"/>
</dbReference>
<dbReference type="PANTHER" id="PTHR11630:SF47">
    <property type="entry name" value="DNA HELICASE MCM8"/>
    <property type="match status" value="1"/>
</dbReference>
<dbReference type="Pfam" id="PF00493">
    <property type="entry name" value="MCM"/>
    <property type="match status" value="1"/>
</dbReference>
<dbReference type="PaxDb" id="2903-EOD12857"/>
<dbReference type="HOGENOM" id="CLU_000995_7_2_1"/>
<dbReference type="KEGG" id="ehx:EMIHUDRAFT_452085"/>
<sequence length="822" mass="87862">MTTLPPPSLWRMYFPTATVEGEDPSPASADEEAHPGRLILYARLRSWVRSSGAFALLSAQDVLASHGAVSVAFAALQRGEGAPFRRSEHLGCGDLACAEILDALALAVHDHLLERCPPPPEPENLRSRLRAKRLRIRAQGLAPPTSIRSLKADKIGALVCVRGSVIRVSPLRPLVTAMSFHCPRCGAKCSIPLADGRYEQPAGCPARGCRAKALLANRRQSSTRDWQKLRLQEVPEPGAADALAALGAADDSYGRVPRTAEVELTDDLIDCCVPGDHLEVVGIVKSMEVPNDGGSGRFGGGSNRPRCMYVLYVEAVSVRNTRSSQRASADGAAGADTSDGSPAAAVPAASLGGGEEGDARLNLTNLDLQAIRDIATSLNVFELLVGSICPSIFGHEVVKAGLLLALVGGRTRTPSDRTIGKRSDIHVLVVGDPGMGKSQMLTAVAALAPRGVYVCGNTTSSSGLTVTVVKDSITGDFALEAGALVMGDQGCCCIDEFDKMSSGEHQALLEAMEQQSISVAKAGIVCSLSARTAVLAAANPVGGHYNNGKTVAENLKLPPNLLSRFDLLFVLLDRPDSQMDRLLGQHVMALHGGTATRGTAGLLADAAPSAWADSEAYKAWKSADRGDVPISVRLREGAKAADGDPVPAHILRKYLSYARQYIQPVLRDFYLQLRRDGASAESVPITSRQLESLVRLAEARARLALREDVTVEDARDAIDLVKETVYFDTLADTIKSFVSCLEKDAHQRADAIFTPSALRQVFDASGLRLPSTQSWEDLIDRMNSENYIIKRHGVWKLQNSRYAQSSKWPTPPGGSHSSSARR</sequence>
<dbReference type="InterPro" id="IPR031327">
    <property type="entry name" value="MCM"/>
</dbReference>
<reference evidence="12" key="1">
    <citation type="journal article" date="2013" name="Nature">
        <title>Pan genome of the phytoplankton Emiliania underpins its global distribution.</title>
        <authorList>
            <person name="Read B.A."/>
            <person name="Kegel J."/>
            <person name="Klute M.J."/>
            <person name="Kuo A."/>
            <person name="Lefebvre S.C."/>
            <person name="Maumus F."/>
            <person name="Mayer C."/>
            <person name="Miller J."/>
            <person name="Monier A."/>
            <person name="Salamov A."/>
            <person name="Young J."/>
            <person name="Aguilar M."/>
            <person name="Claverie J.M."/>
            <person name="Frickenhaus S."/>
            <person name="Gonzalez K."/>
            <person name="Herman E.K."/>
            <person name="Lin Y.C."/>
            <person name="Napier J."/>
            <person name="Ogata H."/>
            <person name="Sarno A.F."/>
            <person name="Shmutz J."/>
            <person name="Schroeder D."/>
            <person name="de Vargas C."/>
            <person name="Verret F."/>
            <person name="von Dassow P."/>
            <person name="Valentin K."/>
            <person name="Van de Peer Y."/>
            <person name="Wheeler G."/>
            <person name="Dacks J.B."/>
            <person name="Delwiche C.F."/>
            <person name="Dyhrman S.T."/>
            <person name="Glockner G."/>
            <person name="John U."/>
            <person name="Richards T."/>
            <person name="Worden A.Z."/>
            <person name="Zhang X."/>
            <person name="Grigoriev I.V."/>
            <person name="Allen A.E."/>
            <person name="Bidle K."/>
            <person name="Borodovsky M."/>
            <person name="Bowler C."/>
            <person name="Brownlee C."/>
            <person name="Cock J.M."/>
            <person name="Elias M."/>
            <person name="Gladyshev V.N."/>
            <person name="Groth M."/>
            <person name="Guda C."/>
            <person name="Hadaegh A."/>
            <person name="Iglesias-Rodriguez M.D."/>
            <person name="Jenkins J."/>
            <person name="Jones B.M."/>
            <person name="Lawson T."/>
            <person name="Leese F."/>
            <person name="Lindquist E."/>
            <person name="Lobanov A."/>
            <person name="Lomsadze A."/>
            <person name="Malik S.B."/>
            <person name="Marsh M.E."/>
            <person name="Mackinder L."/>
            <person name="Mock T."/>
            <person name="Mueller-Roeber B."/>
            <person name="Pagarete A."/>
            <person name="Parker M."/>
            <person name="Probert I."/>
            <person name="Quesneville H."/>
            <person name="Raines C."/>
            <person name="Rensing S.A."/>
            <person name="Riano-Pachon D.M."/>
            <person name="Richier S."/>
            <person name="Rokitta S."/>
            <person name="Shiraiwa Y."/>
            <person name="Soanes D.M."/>
            <person name="van der Giezen M."/>
            <person name="Wahlund T.M."/>
            <person name="Williams B."/>
            <person name="Wilson W."/>
            <person name="Wolfe G."/>
            <person name="Wurch L.L."/>
        </authorList>
    </citation>
    <scope>NUCLEOTIDE SEQUENCE</scope>
</reference>
<evidence type="ECO:0000256" key="9">
    <source>
        <dbReference type="SAM" id="MobiDB-lite"/>
    </source>
</evidence>
<dbReference type="PRINTS" id="PR01657">
    <property type="entry name" value="MCMFAMILY"/>
</dbReference>
<dbReference type="SUPFAM" id="SSF50249">
    <property type="entry name" value="Nucleic acid-binding proteins"/>
    <property type="match status" value="1"/>
</dbReference>
<evidence type="ECO:0000256" key="8">
    <source>
        <dbReference type="RuleBase" id="RU004070"/>
    </source>
</evidence>
<keyword evidence="6" id="KW-0539">Nucleus</keyword>
<dbReference type="SMART" id="SM00350">
    <property type="entry name" value="MCM"/>
    <property type="match status" value="1"/>
</dbReference>
<dbReference type="Gene3D" id="2.40.50.140">
    <property type="entry name" value="Nucleic acid-binding proteins"/>
    <property type="match status" value="1"/>
</dbReference>
<dbReference type="Pfam" id="PF17207">
    <property type="entry name" value="MCM_OB"/>
    <property type="match status" value="1"/>
</dbReference>
<evidence type="ECO:0000313" key="11">
    <source>
        <dbReference type="EnsemblProtists" id="EOD12857"/>
    </source>
</evidence>
<evidence type="ECO:0000256" key="2">
    <source>
        <dbReference type="ARBA" id="ARBA00008010"/>
    </source>
</evidence>
<dbReference type="GO" id="GO:0005524">
    <property type="term" value="F:ATP binding"/>
    <property type="evidence" value="ECO:0007669"/>
    <property type="project" value="UniProtKB-KW"/>
</dbReference>
<dbReference type="InterPro" id="IPR001208">
    <property type="entry name" value="MCM_dom"/>
</dbReference>
<dbReference type="STRING" id="2903.R1BT16"/>
<name>A0A0D3INM2_EMIH1</name>
<keyword evidence="5 8" id="KW-0238">DNA-binding</keyword>
<dbReference type="OMA" id="THTVDWQ"/>
<reference evidence="11" key="2">
    <citation type="submission" date="2024-10" db="UniProtKB">
        <authorList>
            <consortium name="EnsemblProtists"/>
        </authorList>
    </citation>
    <scope>IDENTIFICATION</scope>
</reference>
<dbReference type="eggNOG" id="KOG0480">
    <property type="taxonomic scope" value="Eukaryota"/>
</dbReference>
<evidence type="ECO:0000256" key="1">
    <source>
        <dbReference type="ARBA" id="ARBA00004123"/>
    </source>
</evidence>
<feature type="domain" description="MCM C-terminal AAA(+) ATPase" evidence="10">
    <location>
        <begin position="380"/>
        <end position="587"/>
    </location>
</feature>
<dbReference type="GO" id="GO:0017116">
    <property type="term" value="F:single-stranded DNA helicase activity"/>
    <property type="evidence" value="ECO:0007669"/>
    <property type="project" value="TreeGrafter"/>
</dbReference>
<evidence type="ECO:0000256" key="7">
    <source>
        <dbReference type="ARBA" id="ARBA00042306"/>
    </source>
</evidence>
<evidence type="ECO:0000313" key="12">
    <source>
        <dbReference type="Proteomes" id="UP000013827"/>
    </source>
</evidence>
<dbReference type="GO" id="GO:0005634">
    <property type="term" value="C:nucleus"/>
    <property type="evidence" value="ECO:0007669"/>
    <property type="project" value="UniProtKB-SubCell"/>
</dbReference>
<dbReference type="InterPro" id="IPR027417">
    <property type="entry name" value="P-loop_NTPase"/>
</dbReference>
<evidence type="ECO:0000259" key="10">
    <source>
        <dbReference type="PROSITE" id="PS50051"/>
    </source>
</evidence>
<dbReference type="GO" id="GO:0006310">
    <property type="term" value="P:DNA recombination"/>
    <property type="evidence" value="ECO:0007669"/>
    <property type="project" value="UniProtKB-ARBA"/>
</dbReference>
<dbReference type="RefSeq" id="XP_005765286.1">
    <property type="nucleotide sequence ID" value="XM_005765229.1"/>
</dbReference>
<dbReference type="GeneID" id="17259010"/>
<dbReference type="InterPro" id="IPR056875">
    <property type="entry name" value="MCM8/REC_WHD"/>
</dbReference>
<dbReference type="SUPFAM" id="SSF52540">
    <property type="entry name" value="P-loop containing nucleoside triphosphate hydrolases"/>
    <property type="match status" value="1"/>
</dbReference>
<dbReference type="AlphaFoldDB" id="A0A0D3INM2"/>
<dbReference type="CDD" id="cd22247">
    <property type="entry name" value="MCM8_WHD"/>
    <property type="match status" value="1"/>
</dbReference>
<evidence type="ECO:0000256" key="4">
    <source>
        <dbReference type="ARBA" id="ARBA00022840"/>
    </source>
</evidence>
<keyword evidence="12" id="KW-1185">Reference proteome</keyword>
<dbReference type="Pfam" id="PF25051">
    <property type="entry name" value="WHD_MCM8"/>
    <property type="match status" value="1"/>
</dbReference>
<evidence type="ECO:0000256" key="3">
    <source>
        <dbReference type="ARBA" id="ARBA00022741"/>
    </source>
</evidence>
<dbReference type="Gene3D" id="2.20.28.10">
    <property type="match status" value="1"/>
</dbReference>
<dbReference type="Proteomes" id="UP000013827">
    <property type="component" value="Unassembled WGS sequence"/>
</dbReference>
<keyword evidence="3 8" id="KW-0547">Nucleotide-binding</keyword>
<feature type="compositionally biased region" description="Low complexity" evidence="9">
    <location>
        <begin position="327"/>
        <end position="345"/>
    </location>
</feature>
<comment type="similarity">
    <text evidence="2 8">Belongs to the MCM family.</text>
</comment>
<accession>A0A0D3INM2</accession>
<dbReference type="InterPro" id="IPR033762">
    <property type="entry name" value="MCM_OB"/>
</dbReference>
<dbReference type="SMART" id="SM00382">
    <property type="entry name" value="AAA"/>
    <property type="match status" value="1"/>
</dbReference>
<protein>
    <recommendedName>
        <fullName evidence="7">Minichromosome maintenance 8</fullName>
    </recommendedName>
</protein>
<evidence type="ECO:0000256" key="6">
    <source>
        <dbReference type="ARBA" id="ARBA00023242"/>
    </source>
</evidence>
<dbReference type="InterPro" id="IPR003593">
    <property type="entry name" value="AAA+_ATPase"/>
</dbReference>